<feature type="compositionally biased region" description="Basic and acidic residues" evidence="1">
    <location>
        <begin position="50"/>
        <end position="82"/>
    </location>
</feature>
<comment type="caution">
    <text evidence="2">The sequence shown here is derived from an EMBL/GenBank/DDBJ whole genome shotgun (WGS) entry which is preliminary data.</text>
</comment>
<dbReference type="AlphaFoldDB" id="A0A8H4N6K6"/>
<proteinExistence type="predicted"/>
<evidence type="ECO:0000313" key="2">
    <source>
        <dbReference type="EMBL" id="KAF4313119.1"/>
    </source>
</evidence>
<gene>
    <name evidence="2" type="ORF">GTA08_BOTSDO01611</name>
</gene>
<feature type="region of interest" description="Disordered" evidence="1">
    <location>
        <begin position="16"/>
        <end position="126"/>
    </location>
</feature>
<reference evidence="2" key="1">
    <citation type="submission" date="2020-04" db="EMBL/GenBank/DDBJ databases">
        <title>Genome Assembly and Annotation of Botryosphaeria dothidea sdau 11-99, a Latent Pathogen of Apple Fruit Ring Rot in China.</title>
        <authorList>
            <person name="Yu C."/>
            <person name="Diao Y."/>
            <person name="Lu Q."/>
            <person name="Zhao J."/>
            <person name="Cui S."/>
            <person name="Peng C."/>
            <person name="He B."/>
            <person name="Liu H."/>
        </authorList>
    </citation>
    <scope>NUCLEOTIDE SEQUENCE [LARGE SCALE GENOMIC DNA]</scope>
    <source>
        <strain evidence="2">Sdau11-99</strain>
    </source>
</reference>
<dbReference type="OrthoDB" id="3945172at2759"/>
<name>A0A8H4N6K6_9PEZI</name>
<sequence>MSNPSPSEFLTFYRRATTHPALRRGLTAASARQTTIRPLTASALRYGYGKPDKRNPDESHTTNKTDRNDVQNENSFKGKEAHATGTGGTATSRKDERGSTAKAKKDHPEAPDVVIGMQDERGSKGL</sequence>
<keyword evidence="3" id="KW-1185">Reference proteome</keyword>
<dbReference type="EMBL" id="WWBZ02000001">
    <property type="protein sequence ID" value="KAF4313119.1"/>
    <property type="molecule type" value="Genomic_DNA"/>
</dbReference>
<evidence type="ECO:0000256" key="1">
    <source>
        <dbReference type="SAM" id="MobiDB-lite"/>
    </source>
</evidence>
<accession>A0A8H4N6K6</accession>
<dbReference type="Proteomes" id="UP000572817">
    <property type="component" value="Unassembled WGS sequence"/>
</dbReference>
<evidence type="ECO:0000313" key="3">
    <source>
        <dbReference type="Proteomes" id="UP000572817"/>
    </source>
</evidence>
<organism evidence="2 3">
    <name type="scientific">Botryosphaeria dothidea</name>
    <dbReference type="NCBI Taxonomy" id="55169"/>
    <lineage>
        <taxon>Eukaryota</taxon>
        <taxon>Fungi</taxon>
        <taxon>Dikarya</taxon>
        <taxon>Ascomycota</taxon>
        <taxon>Pezizomycotina</taxon>
        <taxon>Dothideomycetes</taxon>
        <taxon>Dothideomycetes incertae sedis</taxon>
        <taxon>Botryosphaeriales</taxon>
        <taxon>Botryosphaeriaceae</taxon>
        <taxon>Botryosphaeria</taxon>
    </lineage>
</organism>
<protein>
    <submittedName>
        <fullName evidence="2">Uncharacterized protein</fullName>
    </submittedName>
</protein>